<protein>
    <submittedName>
        <fullName evidence="1">NAD(P)-binding protein</fullName>
    </submittedName>
</protein>
<evidence type="ECO:0000313" key="2">
    <source>
        <dbReference type="Proteomes" id="UP000799755"/>
    </source>
</evidence>
<comment type="caution">
    <text evidence="1">The sequence shown here is derived from an EMBL/GenBank/DDBJ whole genome shotgun (WGS) entry which is preliminary data.</text>
</comment>
<keyword evidence="2" id="KW-1185">Reference proteome</keyword>
<name>A0ACB6QGG1_9PLEO</name>
<organism evidence="1 2">
    <name type="scientific">Lindgomyces ingoldianus</name>
    <dbReference type="NCBI Taxonomy" id="673940"/>
    <lineage>
        <taxon>Eukaryota</taxon>
        <taxon>Fungi</taxon>
        <taxon>Dikarya</taxon>
        <taxon>Ascomycota</taxon>
        <taxon>Pezizomycotina</taxon>
        <taxon>Dothideomycetes</taxon>
        <taxon>Pleosporomycetidae</taxon>
        <taxon>Pleosporales</taxon>
        <taxon>Lindgomycetaceae</taxon>
        <taxon>Lindgomyces</taxon>
    </lineage>
</organism>
<reference evidence="1" key="1">
    <citation type="journal article" date="2020" name="Stud. Mycol.">
        <title>101 Dothideomycetes genomes: a test case for predicting lifestyles and emergence of pathogens.</title>
        <authorList>
            <person name="Haridas S."/>
            <person name="Albert R."/>
            <person name="Binder M."/>
            <person name="Bloem J."/>
            <person name="Labutti K."/>
            <person name="Salamov A."/>
            <person name="Andreopoulos B."/>
            <person name="Baker S."/>
            <person name="Barry K."/>
            <person name="Bills G."/>
            <person name="Bluhm B."/>
            <person name="Cannon C."/>
            <person name="Castanera R."/>
            <person name="Culley D."/>
            <person name="Daum C."/>
            <person name="Ezra D."/>
            <person name="Gonzalez J."/>
            <person name="Henrissat B."/>
            <person name="Kuo A."/>
            <person name="Liang C."/>
            <person name="Lipzen A."/>
            <person name="Lutzoni F."/>
            <person name="Magnuson J."/>
            <person name="Mondo S."/>
            <person name="Nolan M."/>
            <person name="Ohm R."/>
            <person name="Pangilinan J."/>
            <person name="Park H.-J."/>
            <person name="Ramirez L."/>
            <person name="Alfaro M."/>
            <person name="Sun H."/>
            <person name="Tritt A."/>
            <person name="Yoshinaga Y."/>
            <person name="Zwiers L.-H."/>
            <person name="Turgeon B."/>
            <person name="Goodwin S."/>
            <person name="Spatafora J."/>
            <person name="Crous P."/>
            <person name="Grigoriev I."/>
        </authorList>
    </citation>
    <scope>NUCLEOTIDE SEQUENCE</scope>
    <source>
        <strain evidence="1">ATCC 200398</strain>
    </source>
</reference>
<accession>A0ACB6QGG1</accession>
<sequence>MAAIKTLVLITGGNGGIGFELAVQLLSDASKYVLLGSRSLAKGQAAVKDLQSRKLPGTVELIQVDVSSEDSVVTAAKEVESRHGRLDALVNNAAIGTPPGSLAQQLDQSFRTNATGPAIMVEAFAPLLKKSTGTPRIVNVTSGAGSIATRLDSTSPFYDMGLVRYRASKAALNMITACQSVDYGPLGWKVFAFCPGFTVSNLSEQNTAANGAKPTSEGAAPIVDILNGKRDGEHGGYLHVDGQHPW</sequence>
<gene>
    <name evidence="1" type="ORF">BDR25DRAFT_378600</name>
</gene>
<dbReference type="Proteomes" id="UP000799755">
    <property type="component" value="Unassembled WGS sequence"/>
</dbReference>
<evidence type="ECO:0000313" key="1">
    <source>
        <dbReference type="EMBL" id="KAF2465447.1"/>
    </source>
</evidence>
<proteinExistence type="predicted"/>
<dbReference type="EMBL" id="MU003529">
    <property type="protein sequence ID" value="KAF2465447.1"/>
    <property type="molecule type" value="Genomic_DNA"/>
</dbReference>